<dbReference type="PANTHER" id="PTHR35889">
    <property type="entry name" value="CYCLOINULO-OLIGOSACCHARIDE FRUCTANOTRANSFERASE-RELATED"/>
    <property type="match status" value="1"/>
</dbReference>
<dbReference type="Pfam" id="PF07635">
    <property type="entry name" value="PSCyt1"/>
    <property type="match status" value="1"/>
</dbReference>
<evidence type="ECO:0000256" key="2">
    <source>
        <dbReference type="SAM" id="SignalP"/>
    </source>
</evidence>
<feature type="domain" description="Cytochrome C Planctomycete-type" evidence="5">
    <location>
        <begin position="579"/>
        <end position="637"/>
    </location>
</feature>
<dbReference type="InterPro" id="IPR011429">
    <property type="entry name" value="Cyt_c_Planctomycete-type"/>
</dbReference>
<reference evidence="6 7" key="1">
    <citation type="submission" date="2020-05" db="EMBL/GenBank/DDBJ databases">
        <title>Bremerella alba sp. nov., a novel planctomycete isolated from the surface of the macroalga Fucus spiralis.</title>
        <authorList>
            <person name="Godinho O."/>
            <person name="Botelho R."/>
            <person name="Albuquerque L."/>
            <person name="Wiegand S."/>
            <person name="Da Costa M.S."/>
            <person name="Lobo-Da-Cunha A."/>
            <person name="Jogler C."/>
            <person name="Lage O.M."/>
        </authorList>
    </citation>
    <scope>NUCLEOTIDE SEQUENCE [LARGE SCALE GENOMIC DNA]</scope>
    <source>
        <strain evidence="6 7">FF15</strain>
    </source>
</reference>
<dbReference type="Pfam" id="PF07587">
    <property type="entry name" value="PSD1"/>
    <property type="match status" value="1"/>
</dbReference>
<dbReference type="SUPFAM" id="SSF49899">
    <property type="entry name" value="Concanavalin A-like lectins/glucanases"/>
    <property type="match status" value="1"/>
</dbReference>
<feature type="domain" description="DUF1549" evidence="3">
    <location>
        <begin position="669"/>
        <end position="840"/>
    </location>
</feature>
<evidence type="ECO:0000256" key="1">
    <source>
        <dbReference type="SAM" id="MobiDB-lite"/>
    </source>
</evidence>
<organism evidence="6 7">
    <name type="scientific">Bremerella alba</name>
    <dbReference type="NCBI Taxonomy" id="980252"/>
    <lineage>
        <taxon>Bacteria</taxon>
        <taxon>Pseudomonadati</taxon>
        <taxon>Planctomycetota</taxon>
        <taxon>Planctomycetia</taxon>
        <taxon>Pirellulales</taxon>
        <taxon>Pirellulaceae</taxon>
        <taxon>Bremerella</taxon>
    </lineage>
</organism>
<dbReference type="InterPro" id="IPR036909">
    <property type="entry name" value="Cyt_c-like_dom_sf"/>
</dbReference>
<evidence type="ECO:0000313" key="7">
    <source>
        <dbReference type="Proteomes" id="UP000551616"/>
    </source>
</evidence>
<feature type="chain" id="PRO_5031264534" description="Planctomycete cytochrome C" evidence="2">
    <location>
        <begin position="28"/>
        <end position="1244"/>
    </location>
</feature>
<dbReference type="Pfam" id="PF07583">
    <property type="entry name" value="PSCyt2"/>
    <property type="match status" value="1"/>
</dbReference>
<keyword evidence="2" id="KW-0732">Signal</keyword>
<dbReference type="InterPro" id="IPR022655">
    <property type="entry name" value="DUF1553"/>
</dbReference>
<sequence>MKLTRYLLFGIAISAIACSLLSSTVFADENTAAFWEFGQEEATLLHPIGGIHRDVPGPRPPKFPDFPVNNTAVNFDGQGSRFVFDDPGDSSPFDFLNGDEITLEAWVNIRELNEGDHTYIIGKGRTGRPGFPLDNQNWALRVRGMQGEARVSFLFATEPSKPNDQNWHRYTSVKGFRPRTGWHHIAVTYRYGEPQTMQTWIDGKKVSGQWDVGGPTTERPATDNDQIWIGSALGGSPSNSFRGGLDSIAIHRVMLDEKTLANRFRRVGKEDNQDAISNSMPKLGPLKPNEVSVTFHEGMRAHDRWLFPDEPVPPIAAKWSGHAFLLDQIPVKYDNWGIRADWEAPVLVRMAADVSLPKGKHTVLMRSRGLARAWFDGEQVTQSRPLTGAPHGEEPITPVSVPPGPGHRPAWHRCQEVIGQFEIVDAEPVRVVFEAIAGGKRFRAEPGELTLAVRLEGSESFKVLRPIELAQDSLPLTDQAVEKELRQIEESITELNDKRRVVAASSQDGYWKKRRQAAQNWLATHPAPEVPSSESNTTNPIDAFLLARINDADSQTSGASISQEQIHSRNVLAILKSECFRCHGEKDKGGLSLQSRELAVLGGFSGEPAIAPGDPHASALIARLRTDDADTRMPPSGAPLSEEKIKILEKWIAEGAKWPEQQPTTMPSQHAPLVNDTAFIRRAYLDTVGVVPTENEVRQFLADSNPDKRSQLIDRLLEDPRWADNWMGYWLDMLAENPTLINASLNSTGPFRWYLYDSLRDNKPIDRMVYELLMMRGSVYEGGSAGFALAAQNDSPFAAKGHIVGTAFLGIEMQCARCHDSPYHSTTQEDLYSLAAMFARKSVSVPKSSTVPAGFFEKKERESLIAVTLKPGQKVVPTWPFAKVTGAEDNETLRELMQNTDDPRERLATLITTPQNTRFARVIANRIWRRLIGAGIVEPPHDWEGNSPSHPELLDWLGKELVASRYNIKALTRTIMTSQLYQREAIGKNRDAEPQQRLFTAPDRRRLTAEQVVDSFFQATGYEMDVEPMTLDPDGRAAAKTRNTYGEPHRSWMFVSISNERDRPSLNLPRAAAVAEVLTAFGWTADRQAPKTDRETAPNVLQPAVMANSTLTISLTKVAYKSALADLALQAQSPEALLESLFLRLVNRLPHQAEKELFLNRLQEGFTDRKVPEGQVVLPEELERLPQVTWWNHVRNEANTIQQEHAERVRQGPQADPRLDHQWRLRYEDVIWSIVNLPEFVWCP</sequence>
<evidence type="ECO:0000259" key="4">
    <source>
        <dbReference type="Pfam" id="PF07587"/>
    </source>
</evidence>
<feature type="region of interest" description="Disordered" evidence="1">
    <location>
        <begin position="382"/>
        <end position="408"/>
    </location>
</feature>
<dbReference type="EMBL" id="JABRWO010000003">
    <property type="protein sequence ID" value="MBA2114139.1"/>
    <property type="molecule type" value="Genomic_DNA"/>
</dbReference>
<gene>
    <name evidence="6" type="ORF">HOV93_12950</name>
</gene>
<feature type="signal peptide" evidence="2">
    <location>
        <begin position="1"/>
        <end position="27"/>
    </location>
</feature>
<dbReference type="SUPFAM" id="SSF46626">
    <property type="entry name" value="Cytochrome c"/>
    <property type="match status" value="1"/>
</dbReference>
<proteinExistence type="predicted"/>
<evidence type="ECO:0008006" key="8">
    <source>
        <dbReference type="Google" id="ProtNLM"/>
    </source>
</evidence>
<dbReference type="AlphaFoldDB" id="A0A7V8V393"/>
<dbReference type="InterPro" id="IPR013320">
    <property type="entry name" value="ConA-like_dom_sf"/>
</dbReference>
<feature type="domain" description="DUF1553" evidence="4">
    <location>
        <begin position="904"/>
        <end position="1159"/>
    </location>
</feature>
<dbReference type="PANTHER" id="PTHR35889:SF3">
    <property type="entry name" value="F-BOX DOMAIN-CONTAINING PROTEIN"/>
    <property type="match status" value="1"/>
</dbReference>
<comment type="caution">
    <text evidence="6">The sequence shown here is derived from an EMBL/GenBank/DDBJ whole genome shotgun (WGS) entry which is preliminary data.</text>
</comment>
<dbReference type="RefSeq" id="WP_207395621.1">
    <property type="nucleotide sequence ID" value="NZ_JABRWO010000003.1"/>
</dbReference>
<protein>
    <recommendedName>
        <fullName evidence="8">Planctomycete cytochrome C</fullName>
    </recommendedName>
</protein>
<keyword evidence="7" id="KW-1185">Reference proteome</keyword>
<dbReference type="Gene3D" id="2.60.120.200">
    <property type="match status" value="1"/>
</dbReference>
<dbReference type="InterPro" id="IPR011444">
    <property type="entry name" value="DUF1549"/>
</dbReference>
<dbReference type="PROSITE" id="PS51257">
    <property type="entry name" value="PROKAR_LIPOPROTEIN"/>
    <property type="match status" value="1"/>
</dbReference>
<dbReference type="GO" id="GO:0009055">
    <property type="term" value="F:electron transfer activity"/>
    <property type="evidence" value="ECO:0007669"/>
    <property type="project" value="InterPro"/>
</dbReference>
<accession>A0A7V8V393</accession>
<evidence type="ECO:0000259" key="3">
    <source>
        <dbReference type="Pfam" id="PF07583"/>
    </source>
</evidence>
<evidence type="ECO:0000259" key="5">
    <source>
        <dbReference type="Pfam" id="PF07635"/>
    </source>
</evidence>
<dbReference type="GO" id="GO:0020037">
    <property type="term" value="F:heme binding"/>
    <property type="evidence" value="ECO:0007669"/>
    <property type="project" value="InterPro"/>
</dbReference>
<dbReference type="Pfam" id="PF13385">
    <property type="entry name" value="Laminin_G_3"/>
    <property type="match status" value="1"/>
</dbReference>
<evidence type="ECO:0000313" key="6">
    <source>
        <dbReference type="EMBL" id="MBA2114139.1"/>
    </source>
</evidence>
<name>A0A7V8V393_9BACT</name>
<dbReference type="Proteomes" id="UP000551616">
    <property type="component" value="Unassembled WGS sequence"/>
</dbReference>